<evidence type="ECO:0000256" key="1">
    <source>
        <dbReference type="SAM" id="Coils"/>
    </source>
</evidence>
<evidence type="ECO:0000256" key="2">
    <source>
        <dbReference type="SAM" id="SignalP"/>
    </source>
</evidence>
<comment type="caution">
    <text evidence="3">The sequence shown here is derived from an EMBL/GenBank/DDBJ whole genome shotgun (WGS) entry which is preliminary data.</text>
</comment>
<proteinExistence type="predicted"/>
<organism evidence="3 4">
    <name type="scientific">Paracoccus methylarcula</name>
    <dbReference type="NCBI Taxonomy" id="72022"/>
    <lineage>
        <taxon>Bacteria</taxon>
        <taxon>Pseudomonadati</taxon>
        <taxon>Pseudomonadota</taxon>
        <taxon>Alphaproteobacteria</taxon>
        <taxon>Rhodobacterales</taxon>
        <taxon>Paracoccaceae</taxon>
        <taxon>Paracoccus</taxon>
    </lineage>
</organism>
<evidence type="ECO:0008006" key="5">
    <source>
        <dbReference type="Google" id="ProtNLM"/>
    </source>
</evidence>
<dbReference type="EMBL" id="PXNQ02000003">
    <property type="protein sequence ID" value="RNF35384.1"/>
    <property type="molecule type" value="Genomic_DNA"/>
</dbReference>
<feature type="signal peptide" evidence="2">
    <location>
        <begin position="1"/>
        <end position="21"/>
    </location>
</feature>
<dbReference type="Proteomes" id="UP000238137">
    <property type="component" value="Unassembled WGS sequence"/>
</dbReference>
<dbReference type="Gene3D" id="2.60.120.260">
    <property type="entry name" value="Galactose-binding domain-like"/>
    <property type="match status" value="1"/>
</dbReference>
<dbReference type="OrthoDB" id="7822067at2"/>
<keyword evidence="1" id="KW-0175">Coiled coil</keyword>
<feature type="coiled-coil region" evidence="1">
    <location>
        <begin position="657"/>
        <end position="691"/>
    </location>
</feature>
<dbReference type="RefSeq" id="WP_106690735.1">
    <property type="nucleotide sequence ID" value="NZ_PXNQ02000003.1"/>
</dbReference>
<name>A0A422QZI0_9RHOB</name>
<evidence type="ECO:0000313" key="4">
    <source>
        <dbReference type="Proteomes" id="UP000238137"/>
    </source>
</evidence>
<keyword evidence="2" id="KW-0732">Signal</keyword>
<keyword evidence="4" id="KW-1185">Reference proteome</keyword>
<reference evidence="3" key="1">
    <citation type="submission" date="2018-05" db="EMBL/GenBank/DDBJ databases">
        <title>Reclassification of Methylarcula marina and Methylarcula terricola as Paracoccus methylarcula sp.nov., comb.nov. and Paracoccus terricola comb.nov.</title>
        <authorList>
            <person name="Shmareva M.N."/>
            <person name="Doronina N.V."/>
            <person name="Vasilenko O.V."/>
            <person name="Tarlachkov S.V."/>
            <person name="Trotsenko Y.A."/>
        </authorList>
    </citation>
    <scope>NUCLEOTIDE SEQUENCE [LARGE SCALE GENOMIC DNA]</scope>
    <source>
        <strain evidence="3">VKM B-2159</strain>
    </source>
</reference>
<sequence>MKKLLLATTALTALAAAPAYAGPVTAAVSWIGSTLAAGGIGAALLRTAIGIGASLLGQALTPQPDQPELSVKFDVQWGDDNPLSFIAGDYVTAGKRKYIGSWGKDTRFITDVIEISALPQPGLVGMWVDDAAGDVLWNRESAVSSPSASTAQEYDAGTVPAGMLPLGHPLNNYRDDADTTDPRIWVRFIDGTQTAADDALVSFFGSDPDYPWTADMVGTGKSYVIITTQYDDDTLTSYPAYLFQPDALPMYDIRKDDTAGGIGAHRWGQPETYEPSRNPAVIAYNIIRGIHFGSEWVWGGKNLATWRLPAAEWMAAANACDDPVTLAGGGTEPAYRCGMEIEVSMTPASVLEEIGKAANMHFAEVGGMIKPIVGLPGAAAMAITDDSIIITEGQSLKPFNPVSDTFNALSATYPEPGEKWTTKDSPEFIDTEATTADGGRHLPTSVSYPAAPYGKQVQRLQRAQMQDFRRFRRHQFHLPPEAYALEPGVDMISWTSNRNGYENKLFVVESVAKTPGMNVLVSLREVDPGDYDWSSGFEMPTDIATPVNPAPFTQPITGLTVLPATVKDGDSTDRRPAIRVACDENVPGATHIQIQARVQGETDIVIDTNRGFVDPHIWFLVNVLPFETYEVRARLLSDRTPKSVWSPWLTVTTPEVLLQWADLADNIKQAVEDAQAEADQAAADATAASAKADQVQANLDTEVAQLYVDLEAGLDGVEGQIVQFQSAYGSMNHKTGFMDEDMGGWQTSNTNTGEPGTTTADIVSTTGAPDGFTSSLRIGFNDIGRVLIESPARIGDTRGRTIRVRGLGRGVNGGSLYVGIRAFNAETSTLVRNDWQQALIGDSWQYFDTTFTIPSGAAAATHWAPLLHTSAAQGTTAYAHVAWVEITDVTDAVAAQASATSAMAAATNAQQSIANITNTVEAEFQDWQAFVDAGQTALATAGLAQSAYTIRAVAGAGEAGLRIVAWDDESGSGGVVKVFGDYTIAEGTLGAYALTIFDPANLVPDNQFQSEAAWDLPSGPFVLSNSGAIFSSIGMLRYNHAGGTGFTSFVSSRRFSVDNSKPYYFALRAQSGGNYTINVRVQWFDESGAAIAGQNHITNDVTDTGVTDYNATFTAPGNAQQARIHIRVDRDKTDNNINIGDLVARAKNPGSTLITPNSITSDLVTTGELITLSAQIANGIIGSAKIANAAIDTAHIKNLSVGTIKIADGAVTRQYSNNNTGSGSVSVTFPTQNGSTVVIWGFANNGTSNVLKLRISVNGTQAKEANLQPSASATLIHITSGTGNNMTAEVHSQFSSDLDKAAIVVSEFKK</sequence>
<evidence type="ECO:0000313" key="3">
    <source>
        <dbReference type="EMBL" id="RNF35384.1"/>
    </source>
</evidence>
<protein>
    <recommendedName>
        <fullName evidence="5">Tip attachment protein J domain-containing protein</fullName>
    </recommendedName>
</protein>
<accession>A0A422QZI0</accession>
<gene>
    <name evidence="3" type="ORF">A7A09_007300</name>
</gene>
<feature type="chain" id="PRO_5019258717" description="Tip attachment protein J domain-containing protein" evidence="2">
    <location>
        <begin position="22"/>
        <end position="1310"/>
    </location>
</feature>